<evidence type="ECO:0000313" key="1">
    <source>
        <dbReference type="EMBL" id="VED53952.1"/>
    </source>
</evidence>
<dbReference type="InterPro" id="IPR038432">
    <property type="entry name" value="PulS/OutS-like_sf"/>
</dbReference>
<dbReference type="Proteomes" id="UP000339249">
    <property type="component" value="Unassembled WGS sequence"/>
</dbReference>
<organism evidence="2 4">
    <name type="scientific">Raoultella terrigena</name>
    <name type="common">Klebsiella terrigena</name>
    <dbReference type="NCBI Taxonomy" id="577"/>
    <lineage>
        <taxon>Bacteria</taxon>
        <taxon>Pseudomonadati</taxon>
        <taxon>Pseudomonadota</taxon>
        <taxon>Gammaproteobacteria</taxon>
        <taxon>Enterobacterales</taxon>
        <taxon>Enterobacteriaceae</taxon>
        <taxon>Klebsiella/Raoultella group</taxon>
        <taxon>Raoultella</taxon>
    </lineage>
</organism>
<dbReference type="InterPro" id="IPR005699">
    <property type="entry name" value="Chap_lipoprot_PulS/OutS"/>
</dbReference>
<dbReference type="PROSITE" id="PS51257">
    <property type="entry name" value="PROKAR_LIPOPROTEIN"/>
    <property type="match status" value="1"/>
</dbReference>
<dbReference type="Gene3D" id="1.20.58.1630">
    <property type="entry name" value="Chaperone lipoprotein PulS/OutS"/>
    <property type="match status" value="1"/>
</dbReference>
<evidence type="ECO:0000313" key="3">
    <source>
        <dbReference type="Proteomes" id="UP000267630"/>
    </source>
</evidence>
<gene>
    <name evidence="2" type="primary">pulS</name>
    <name evidence="2" type="ORF">NCTC9185_06187</name>
    <name evidence="1" type="ORF">NCTC9997_05112</name>
</gene>
<dbReference type="GO" id="GO:0006886">
    <property type="term" value="P:intracellular protein transport"/>
    <property type="evidence" value="ECO:0007669"/>
    <property type="project" value="InterPro"/>
</dbReference>
<sequence>MRTFVIFPLIMIAVLSGCQQNRSSTLSPGVSSEAQLEQLSSVAAGARYLKNKCNRSDLPADEALTQAAWNVGKKRGWGNIDYATLAQRSAQMYQQLQQDSTPETTKCSQFNRQLAPFIAGLDRA</sequence>
<evidence type="ECO:0000313" key="4">
    <source>
        <dbReference type="Proteomes" id="UP000339249"/>
    </source>
</evidence>
<dbReference type="RefSeq" id="WP_076946353.1">
    <property type="nucleotide sequence ID" value="NZ_BJNO01000005.1"/>
</dbReference>
<dbReference type="EMBL" id="CABDVU010000001">
    <property type="protein sequence ID" value="VTN14135.1"/>
    <property type="molecule type" value="Genomic_DNA"/>
</dbReference>
<dbReference type="InterPro" id="IPR019114">
    <property type="entry name" value="Chap_lipoprot_PulS/OutS-like"/>
</dbReference>
<protein>
    <submittedName>
        <fullName evidence="2">Pullulanase secretion protein pulS</fullName>
    </submittedName>
</protein>
<dbReference type="Pfam" id="PF09691">
    <property type="entry name" value="T2SS_PulS_OutS"/>
    <property type="match status" value="1"/>
</dbReference>
<dbReference type="AlphaFoldDB" id="A0A1V2BM14"/>
<reference evidence="2 4" key="1">
    <citation type="submission" date="2019-04" db="EMBL/GenBank/DDBJ databases">
        <authorList>
            <consortium name="Pathogen Informatics"/>
        </authorList>
    </citation>
    <scope>NUCLEOTIDE SEQUENCE [LARGE SCALE GENOMIC DNA]</scope>
    <source>
        <strain evidence="2 4">NCTC9185</strain>
        <strain evidence="1 3">NCTC9997</strain>
    </source>
</reference>
<dbReference type="NCBIfam" id="TIGR01004">
    <property type="entry name" value="PulS_OutS"/>
    <property type="match status" value="1"/>
</dbReference>
<keyword evidence="3" id="KW-1185">Reference proteome</keyword>
<accession>A0A1V2BM14</accession>
<name>A0A1V2BM14_RAOTE</name>
<dbReference type="Proteomes" id="UP000267630">
    <property type="component" value="Chromosome 3"/>
</dbReference>
<dbReference type="EMBL" id="LR134253">
    <property type="protein sequence ID" value="VED53952.1"/>
    <property type="molecule type" value="Genomic_DNA"/>
</dbReference>
<proteinExistence type="predicted"/>
<evidence type="ECO:0000313" key="2">
    <source>
        <dbReference type="EMBL" id="VTN14135.1"/>
    </source>
</evidence>
<dbReference type="OrthoDB" id="6497279at2"/>